<reference evidence="2 3" key="1">
    <citation type="submission" date="2015-07" db="EMBL/GenBank/DDBJ databases">
        <title>The genome of Pseudoloma neurophilia, a relevant intracellular parasite of the zebrafish.</title>
        <authorList>
            <person name="Ndikumana S."/>
            <person name="Pelin A."/>
            <person name="Sanders J."/>
            <person name="Corradi N."/>
        </authorList>
    </citation>
    <scope>NUCLEOTIDE SEQUENCE [LARGE SCALE GENOMIC DNA]</scope>
    <source>
        <strain evidence="2 3">MK1</strain>
    </source>
</reference>
<dbReference type="SUPFAM" id="SSF81901">
    <property type="entry name" value="HCP-like"/>
    <property type="match status" value="1"/>
</dbReference>
<evidence type="ECO:0000313" key="3">
    <source>
        <dbReference type="Proteomes" id="UP000051530"/>
    </source>
</evidence>
<keyword evidence="1" id="KW-0677">Repeat</keyword>
<dbReference type="SMART" id="SM00671">
    <property type="entry name" value="SEL1"/>
    <property type="match status" value="5"/>
</dbReference>
<evidence type="ECO:0000256" key="1">
    <source>
        <dbReference type="ARBA" id="ARBA00022737"/>
    </source>
</evidence>
<keyword evidence="3" id="KW-1185">Reference proteome</keyword>
<dbReference type="PANTHER" id="PTHR46430">
    <property type="entry name" value="PROTEIN SKT5-RELATED"/>
    <property type="match status" value="1"/>
</dbReference>
<dbReference type="EMBL" id="LGUB01000284">
    <property type="protein sequence ID" value="KRH93593.1"/>
    <property type="molecule type" value="Genomic_DNA"/>
</dbReference>
<dbReference type="InterPro" id="IPR051726">
    <property type="entry name" value="Chitin_Synth_Reg"/>
</dbReference>
<dbReference type="PANTHER" id="PTHR46430:SF1">
    <property type="entry name" value="CHITIN SYNTHASE REGULATOR SKT5-RELATED"/>
    <property type="match status" value="1"/>
</dbReference>
<dbReference type="InterPro" id="IPR011990">
    <property type="entry name" value="TPR-like_helical_dom_sf"/>
</dbReference>
<dbReference type="Pfam" id="PF08238">
    <property type="entry name" value="Sel1"/>
    <property type="match status" value="6"/>
</dbReference>
<name>A0A0R0LW41_9MICR</name>
<dbReference type="Gene3D" id="1.25.40.10">
    <property type="entry name" value="Tetratricopeptide repeat domain"/>
    <property type="match status" value="2"/>
</dbReference>
<sequence length="388" mass="44683">MEKQISSLIVRKHSIEYENAFESEMLESKLQFVYKILRKIEDNRESICNILKEDSNLTNKRFEYGSGSEKRELECLNLLKNVINNRGKNDIPKKELGKAYAFLGIAHEIGAFNLKVDFGKAHYNYILALRNGSGMGAFRLAVMYEKGTYEKKNFAKALLYYECAAKMGLAEGAHAYGMILYYTEDDKIHDYQTGFDFIKFAMVNATPEYPYPFFDLARIYEHGNSQISIPKDLKYSFKIYVHGASIGCPNCCYRLGRSFEYGELNRQRSWKDAIYWYKKAASYGQVDAQMALSTFYLTGIDRVLDINYEEAYKWTLKAAITGHAGAAYSLGGYIEQGIGIKKDSAHALWWYSISGLYGNKNAKYKIEQLSYKISKTPTKSKRWWQFCC</sequence>
<protein>
    <submittedName>
        <fullName evidence="2">Extracellular protein SEL-1</fullName>
    </submittedName>
</protein>
<organism evidence="2 3">
    <name type="scientific">Pseudoloma neurophilia</name>
    <dbReference type="NCBI Taxonomy" id="146866"/>
    <lineage>
        <taxon>Eukaryota</taxon>
        <taxon>Fungi</taxon>
        <taxon>Fungi incertae sedis</taxon>
        <taxon>Microsporidia</taxon>
        <taxon>Pseudoloma</taxon>
    </lineage>
</organism>
<gene>
    <name evidence="2" type="ORF">M153_7370001979</name>
</gene>
<dbReference type="InterPro" id="IPR006597">
    <property type="entry name" value="Sel1-like"/>
</dbReference>
<proteinExistence type="predicted"/>
<evidence type="ECO:0000313" key="2">
    <source>
        <dbReference type="EMBL" id="KRH93593.1"/>
    </source>
</evidence>
<dbReference type="OrthoDB" id="272077at2759"/>
<dbReference type="VEuPathDB" id="MicrosporidiaDB:M153_7370001979"/>
<dbReference type="AlphaFoldDB" id="A0A0R0LW41"/>
<dbReference type="Proteomes" id="UP000051530">
    <property type="component" value="Unassembled WGS sequence"/>
</dbReference>
<accession>A0A0R0LW41</accession>
<comment type="caution">
    <text evidence="2">The sequence shown here is derived from an EMBL/GenBank/DDBJ whole genome shotgun (WGS) entry which is preliminary data.</text>
</comment>